<evidence type="ECO:0000256" key="3">
    <source>
        <dbReference type="ARBA" id="ARBA00022857"/>
    </source>
</evidence>
<comment type="catalytic activity">
    <reaction evidence="5">
        <text>N-acetyl-L-glutamate 5-semialdehyde + phosphate + NADP(+) = N-acetyl-L-glutamyl 5-phosphate + NADPH + H(+)</text>
        <dbReference type="Rhea" id="RHEA:21588"/>
        <dbReference type="ChEBI" id="CHEBI:15378"/>
        <dbReference type="ChEBI" id="CHEBI:29123"/>
        <dbReference type="ChEBI" id="CHEBI:43474"/>
        <dbReference type="ChEBI" id="CHEBI:57783"/>
        <dbReference type="ChEBI" id="CHEBI:57936"/>
        <dbReference type="ChEBI" id="CHEBI:58349"/>
        <dbReference type="EC" id="1.2.1.38"/>
    </reaction>
</comment>
<dbReference type="GO" id="GO:0005737">
    <property type="term" value="C:cytoplasm"/>
    <property type="evidence" value="ECO:0007669"/>
    <property type="project" value="UniProtKB-SubCell"/>
</dbReference>
<dbReference type="PROSITE" id="PS01224">
    <property type="entry name" value="ARGC"/>
    <property type="match status" value="1"/>
</dbReference>
<dbReference type="CDD" id="cd24149">
    <property type="entry name" value="AGPR_N_ARG5_6_like"/>
    <property type="match status" value="1"/>
</dbReference>
<dbReference type="InterPro" id="IPR050085">
    <property type="entry name" value="AGPR"/>
</dbReference>
<comment type="similarity">
    <text evidence="5">Belongs to the NAGSA dehydrogenase family. Type 1 subfamily.</text>
</comment>
<dbReference type="EC" id="1.2.1.38" evidence="5"/>
<evidence type="ECO:0000313" key="9">
    <source>
        <dbReference type="Proteomes" id="UP000321046"/>
    </source>
</evidence>
<dbReference type="InterPro" id="IPR058924">
    <property type="entry name" value="AGPR_dimerisation_dom"/>
</dbReference>
<gene>
    <name evidence="5" type="primary">argC</name>
    <name evidence="8" type="ORF">FRC96_13475</name>
</gene>
<dbReference type="CDD" id="cd23936">
    <property type="entry name" value="AGPR_C_ARG5_6_like"/>
    <property type="match status" value="1"/>
</dbReference>
<organism evidence="8 9">
    <name type="scientific">Lujinxingia vulgaris</name>
    <dbReference type="NCBI Taxonomy" id="2600176"/>
    <lineage>
        <taxon>Bacteria</taxon>
        <taxon>Deltaproteobacteria</taxon>
        <taxon>Bradymonadales</taxon>
        <taxon>Lujinxingiaceae</taxon>
        <taxon>Lujinxingia</taxon>
    </lineage>
</organism>
<dbReference type="Gene3D" id="3.30.360.10">
    <property type="entry name" value="Dihydrodipicolinate Reductase, domain 2"/>
    <property type="match status" value="1"/>
</dbReference>
<dbReference type="InterPro" id="IPR000534">
    <property type="entry name" value="Semialdehyde_DH_NAD-bd"/>
</dbReference>
<dbReference type="InterPro" id="IPR023013">
    <property type="entry name" value="AGPR_AS"/>
</dbReference>
<keyword evidence="5" id="KW-0963">Cytoplasm</keyword>
<dbReference type="HAMAP" id="MF_00150">
    <property type="entry name" value="ArgC_type1"/>
    <property type="match status" value="1"/>
</dbReference>
<evidence type="ECO:0000256" key="6">
    <source>
        <dbReference type="PROSITE-ProRule" id="PRU10010"/>
    </source>
</evidence>
<dbReference type="UniPathway" id="UPA00068">
    <property type="reaction ID" value="UER00108"/>
</dbReference>
<evidence type="ECO:0000256" key="1">
    <source>
        <dbReference type="ARBA" id="ARBA00022571"/>
    </source>
</evidence>
<feature type="domain" description="Semialdehyde dehydrogenase NAD-binding" evidence="7">
    <location>
        <begin position="5"/>
        <end position="126"/>
    </location>
</feature>
<evidence type="ECO:0000313" key="8">
    <source>
        <dbReference type="EMBL" id="TXD34623.1"/>
    </source>
</evidence>
<sequence length="314" mass="33460">MQKKRVGLIGARGHTGAQLIPMLARHSGVELACVSSRELDGEAVIDHIADAPAGLNFQALAPEDVAALNLDAVILALPNGVASRFVEAIDRAGASPVIIDLSADRRFDAGWTYGLPERNRDAISKARRIANPGCYATGMQLALLPYVDLLASAPRVFGVSGYSGAGTTPSPKNDPEVLRDNLLPYALTGHIHEREVSHQLAHQVIFMPHVAPFFRGITLTITSELTRPLSSEEAVALARSRYQGEALITVSEDIPLVRDAAYTHRVNIGGFATTSEGRLTLVATLDNLLKGAATQAMQNLNLAMGFSELEGVSP</sequence>
<keyword evidence="3 5" id="KW-0521">NADP</keyword>
<dbReference type="GO" id="GO:0006526">
    <property type="term" value="P:L-arginine biosynthetic process"/>
    <property type="evidence" value="ECO:0007669"/>
    <property type="project" value="UniProtKB-UniRule"/>
</dbReference>
<dbReference type="GO" id="GO:0051287">
    <property type="term" value="F:NAD binding"/>
    <property type="evidence" value="ECO:0007669"/>
    <property type="project" value="InterPro"/>
</dbReference>
<dbReference type="GO" id="GO:0003942">
    <property type="term" value="F:N-acetyl-gamma-glutamyl-phosphate reductase activity"/>
    <property type="evidence" value="ECO:0007669"/>
    <property type="project" value="UniProtKB-UniRule"/>
</dbReference>
<protein>
    <recommendedName>
        <fullName evidence="5">N-acetyl-gamma-glutamyl-phosphate reductase</fullName>
        <shortName evidence="5">AGPR</shortName>
        <ecNumber evidence="5">1.2.1.38</ecNumber>
    </recommendedName>
    <alternativeName>
        <fullName evidence="5">N-acetyl-glutamate semialdehyde dehydrogenase</fullName>
        <shortName evidence="5">NAGSA dehydrogenase</shortName>
    </alternativeName>
</protein>
<dbReference type="NCBIfam" id="TIGR01850">
    <property type="entry name" value="argC"/>
    <property type="match status" value="1"/>
</dbReference>
<feature type="active site" evidence="5 6">
    <location>
        <position position="134"/>
    </location>
</feature>
<comment type="pathway">
    <text evidence="5">Amino-acid biosynthesis; L-arginine biosynthesis; N(2)-acetyl-L-ornithine from L-glutamate: step 3/4.</text>
</comment>
<proteinExistence type="inferred from homology"/>
<dbReference type="SMART" id="SM00859">
    <property type="entry name" value="Semialdhyde_dh"/>
    <property type="match status" value="1"/>
</dbReference>
<dbReference type="Pfam" id="PF22698">
    <property type="entry name" value="Semialdhyde_dhC_1"/>
    <property type="match status" value="1"/>
</dbReference>
<dbReference type="AlphaFoldDB" id="A0A5C6WYU7"/>
<reference evidence="8 9" key="1">
    <citation type="submission" date="2019-08" db="EMBL/GenBank/DDBJ databases">
        <title>Bradymonadales sp. TMQ2.</title>
        <authorList>
            <person name="Liang Q."/>
        </authorList>
    </citation>
    <scope>NUCLEOTIDE SEQUENCE [LARGE SCALE GENOMIC DNA]</scope>
    <source>
        <strain evidence="8 9">TMQ2</strain>
    </source>
</reference>
<comment type="caution">
    <text evidence="8">The sequence shown here is derived from an EMBL/GenBank/DDBJ whole genome shotgun (WGS) entry which is preliminary data.</text>
</comment>
<dbReference type="Gene3D" id="3.40.50.720">
    <property type="entry name" value="NAD(P)-binding Rossmann-like Domain"/>
    <property type="match status" value="1"/>
</dbReference>
<keyword evidence="1 5" id="KW-0055">Arginine biosynthesis</keyword>
<dbReference type="RefSeq" id="WP_146975050.1">
    <property type="nucleotide sequence ID" value="NZ_VOSL01000054.1"/>
</dbReference>
<name>A0A5C6WYU7_9DELT</name>
<dbReference type="PANTHER" id="PTHR32338:SF10">
    <property type="entry name" value="N-ACETYL-GAMMA-GLUTAMYL-PHOSPHATE REDUCTASE, CHLOROPLASTIC-RELATED"/>
    <property type="match status" value="1"/>
</dbReference>
<dbReference type="PANTHER" id="PTHR32338">
    <property type="entry name" value="N-ACETYL-GAMMA-GLUTAMYL-PHOSPHATE REDUCTASE, CHLOROPLASTIC-RELATED-RELATED"/>
    <property type="match status" value="1"/>
</dbReference>
<keyword evidence="4 5" id="KW-0560">Oxidoreductase</keyword>
<dbReference type="InterPro" id="IPR036291">
    <property type="entry name" value="NAD(P)-bd_dom_sf"/>
</dbReference>
<evidence type="ECO:0000256" key="4">
    <source>
        <dbReference type="ARBA" id="ARBA00023002"/>
    </source>
</evidence>
<evidence type="ECO:0000256" key="2">
    <source>
        <dbReference type="ARBA" id="ARBA00022605"/>
    </source>
</evidence>
<keyword evidence="2 5" id="KW-0028">Amino-acid biosynthesis</keyword>
<comment type="subcellular location">
    <subcellularLocation>
        <location evidence="5">Cytoplasm</location>
    </subcellularLocation>
</comment>
<evidence type="ECO:0000256" key="5">
    <source>
        <dbReference type="HAMAP-Rule" id="MF_00150"/>
    </source>
</evidence>
<accession>A0A5C6WYU7</accession>
<dbReference type="EMBL" id="VOSL01000054">
    <property type="protein sequence ID" value="TXD34623.1"/>
    <property type="molecule type" value="Genomic_DNA"/>
</dbReference>
<dbReference type="Pfam" id="PF01118">
    <property type="entry name" value="Semialdhyde_dh"/>
    <property type="match status" value="1"/>
</dbReference>
<dbReference type="GO" id="GO:0070401">
    <property type="term" value="F:NADP+ binding"/>
    <property type="evidence" value="ECO:0007669"/>
    <property type="project" value="InterPro"/>
</dbReference>
<dbReference type="SUPFAM" id="SSF55347">
    <property type="entry name" value="Glyceraldehyde-3-phosphate dehydrogenase-like, C-terminal domain"/>
    <property type="match status" value="1"/>
</dbReference>
<dbReference type="OrthoDB" id="9801289at2"/>
<evidence type="ECO:0000259" key="7">
    <source>
        <dbReference type="SMART" id="SM00859"/>
    </source>
</evidence>
<dbReference type="SUPFAM" id="SSF51735">
    <property type="entry name" value="NAD(P)-binding Rossmann-fold domains"/>
    <property type="match status" value="1"/>
</dbReference>
<dbReference type="Proteomes" id="UP000321046">
    <property type="component" value="Unassembled WGS sequence"/>
</dbReference>
<dbReference type="InterPro" id="IPR000706">
    <property type="entry name" value="AGPR_type-1"/>
</dbReference>
<comment type="function">
    <text evidence="5">Catalyzes the NADPH-dependent reduction of N-acetyl-5-glutamyl phosphate to yield N-acetyl-L-glutamate 5-semialdehyde.</text>
</comment>